<dbReference type="InterPro" id="IPR036565">
    <property type="entry name" value="Mur-like_cat_sf"/>
</dbReference>
<comment type="pathway">
    <text evidence="2">Cell wall biogenesis; peptidoglycan biosynthesis.</text>
</comment>
<dbReference type="SUPFAM" id="SSF53623">
    <property type="entry name" value="MurD-like peptide ligases, catalytic domain"/>
    <property type="match status" value="1"/>
</dbReference>
<keyword evidence="4" id="KW-0963">Cytoplasm</keyword>
<evidence type="ECO:0000259" key="10">
    <source>
        <dbReference type="Pfam" id="PF02875"/>
    </source>
</evidence>
<dbReference type="PANTHER" id="PTHR43445:SF3">
    <property type="entry name" value="UDP-N-ACETYLMURAMATE--L-ALANINE LIGASE"/>
    <property type="match status" value="1"/>
</dbReference>
<evidence type="ECO:0000256" key="8">
    <source>
        <dbReference type="ARBA" id="ARBA00047833"/>
    </source>
</evidence>
<name>A0A381SIK7_9ZZZZ</name>
<feature type="domain" description="Mur ligase C-terminal" evidence="10">
    <location>
        <begin position="295"/>
        <end position="426"/>
    </location>
</feature>
<dbReference type="PANTHER" id="PTHR43445">
    <property type="entry name" value="UDP-N-ACETYLMURAMATE--L-ALANINE LIGASE-RELATED"/>
    <property type="match status" value="1"/>
</dbReference>
<dbReference type="InterPro" id="IPR036615">
    <property type="entry name" value="Mur_ligase_C_dom_sf"/>
</dbReference>
<keyword evidence="7" id="KW-0067">ATP-binding</keyword>
<dbReference type="Pfam" id="PF08245">
    <property type="entry name" value="Mur_ligase_M"/>
    <property type="match status" value="1"/>
</dbReference>
<reference evidence="12" key="1">
    <citation type="submission" date="2018-05" db="EMBL/GenBank/DDBJ databases">
        <authorList>
            <person name="Lanie J.A."/>
            <person name="Ng W.-L."/>
            <person name="Kazmierczak K.M."/>
            <person name="Andrzejewski T.M."/>
            <person name="Davidsen T.M."/>
            <person name="Wayne K.J."/>
            <person name="Tettelin H."/>
            <person name="Glass J.I."/>
            <person name="Rusch D."/>
            <person name="Podicherti R."/>
            <person name="Tsui H.-C.T."/>
            <person name="Winkler M.E."/>
        </authorList>
    </citation>
    <scope>NUCLEOTIDE SEQUENCE</scope>
</reference>
<dbReference type="AlphaFoldDB" id="A0A381SIK7"/>
<evidence type="ECO:0000256" key="3">
    <source>
        <dbReference type="ARBA" id="ARBA00012211"/>
    </source>
</evidence>
<dbReference type="Gene3D" id="3.40.50.720">
    <property type="entry name" value="NAD(P)-binding Rossmann-like Domain"/>
    <property type="match status" value="1"/>
</dbReference>
<gene>
    <name evidence="12" type="ORF">METZ01_LOCUS53927</name>
</gene>
<evidence type="ECO:0000256" key="4">
    <source>
        <dbReference type="ARBA" id="ARBA00022490"/>
    </source>
</evidence>
<evidence type="ECO:0000259" key="11">
    <source>
        <dbReference type="Pfam" id="PF08245"/>
    </source>
</evidence>
<evidence type="ECO:0000256" key="2">
    <source>
        <dbReference type="ARBA" id="ARBA00004752"/>
    </source>
</evidence>
<dbReference type="InterPro" id="IPR013221">
    <property type="entry name" value="Mur_ligase_cen"/>
</dbReference>
<dbReference type="InterPro" id="IPR000713">
    <property type="entry name" value="Mur_ligase_N"/>
</dbReference>
<dbReference type="Pfam" id="PF02875">
    <property type="entry name" value="Mur_ligase_C"/>
    <property type="match status" value="1"/>
</dbReference>
<protein>
    <recommendedName>
        <fullName evidence="3">UDP-N-acetylmuramate--L-alanine ligase</fullName>
        <ecNumber evidence="3">6.3.2.8</ecNumber>
    </recommendedName>
</protein>
<dbReference type="EC" id="6.3.2.8" evidence="3"/>
<evidence type="ECO:0000256" key="6">
    <source>
        <dbReference type="ARBA" id="ARBA00022741"/>
    </source>
</evidence>
<dbReference type="InterPro" id="IPR050061">
    <property type="entry name" value="MurCDEF_pg_biosynth"/>
</dbReference>
<accession>A0A381SIK7</accession>
<dbReference type="Gene3D" id="3.90.190.20">
    <property type="entry name" value="Mur ligase, C-terminal domain"/>
    <property type="match status" value="1"/>
</dbReference>
<evidence type="ECO:0000259" key="9">
    <source>
        <dbReference type="Pfam" id="PF01225"/>
    </source>
</evidence>
<dbReference type="SUPFAM" id="SSF51984">
    <property type="entry name" value="MurCD N-terminal domain"/>
    <property type="match status" value="1"/>
</dbReference>
<dbReference type="SUPFAM" id="SSF53244">
    <property type="entry name" value="MurD-like peptide ligases, peptide-binding domain"/>
    <property type="match status" value="1"/>
</dbReference>
<evidence type="ECO:0000256" key="5">
    <source>
        <dbReference type="ARBA" id="ARBA00022598"/>
    </source>
</evidence>
<dbReference type="NCBIfam" id="TIGR01082">
    <property type="entry name" value="murC"/>
    <property type="match status" value="1"/>
</dbReference>
<comment type="catalytic activity">
    <reaction evidence="8">
        <text>UDP-N-acetyl-alpha-D-muramate + L-alanine + ATP = UDP-N-acetyl-alpha-D-muramoyl-L-alanine + ADP + phosphate + H(+)</text>
        <dbReference type="Rhea" id="RHEA:23372"/>
        <dbReference type="ChEBI" id="CHEBI:15378"/>
        <dbReference type="ChEBI" id="CHEBI:30616"/>
        <dbReference type="ChEBI" id="CHEBI:43474"/>
        <dbReference type="ChEBI" id="CHEBI:57972"/>
        <dbReference type="ChEBI" id="CHEBI:70757"/>
        <dbReference type="ChEBI" id="CHEBI:83898"/>
        <dbReference type="ChEBI" id="CHEBI:456216"/>
        <dbReference type="EC" id="6.3.2.8"/>
    </reaction>
</comment>
<organism evidence="12">
    <name type="scientific">marine metagenome</name>
    <dbReference type="NCBI Taxonomy" id="408172"/>
    <lineage>
        <taxon>unclassified sequences</taxon>
        <taxon>metagenomes</taxon>
        <taxon>ecological metagenomes</taxon>
    </lineage>
</organism>
<dbReference type="GO" id="GO:0005737">
    <property type="term" value="C:cytoplasm"/>
    <property type="evidence" value="ECO:0007669"/>
    <property type="project" value="UniProtKB-SubCell"/>
</dbReference>
<proteinExistence type="inferred from homology"/>
<feature type="domain" description="Mur ligase N-terminal catalytic" evidence="9">
    <location>
        <begin position="1"/>
        <end position="86"/>
    </location>
</feature>
<dbReference type="GO" id="GO:0005524">
    <property type="term" value="F:ATP binding"/>
    <property type="evidence" value="ECO:0007669"/>
    <property type="project" value="UniProtKB-KW"/>
</dbReference>
<dbReference type="HAMAP" id="MF_00046">
    <property type="entry name" value="MurC"/>
    <property type="match status" value="1"/>
</dbReference>
<sequence length="441" mass="48220">MSGMAELLHKLGFTISGSDQNSSERTDNLQSLGLRISEGHSGENVNGADVVVYSSAVQQNNPEIVTAESKKVPVIRRAEMLAELLKVKPISIAIAGTHGKTSTCSMLGAILTSADFNPTMVIGGIVNKFQSNTISGSGDVIVVEADEFDRSFLTLQPTMGLITNLDLEHLDCYENLEDLQMAFTQFANAVPFYGKVGVCIDNDNAASIIANIKRPVVTFGIHKDAEIQASNLQFENNHSTFTLSVHGDPLGELTVHVPGEHNVANALGAAVLALELDTPFDKIQAGLDQYTGVRRRFDIKSTTDTNIMIVDDYAHHPSEVSATLKAAKTGWNKRVIAIFQPHLFTRTRDFYHDFAKAFLQADILIVTAIYQARENPIDGITAQIITDEAEQLGHKHVELIMDQTNIPDRLKEIAQADDMIITMGAGNIWRQCEGIYEAIQN</sequence>
<dbReference type="GO" id="GO:0009252">
    <property type="term" value="P:peptidoglycan biosynthetic process"/>
    <property type="evidence" value="ECO:0007669"/>
    <property type="project" value="UniProtKB-UniPathway"/>
</dbReference>
<keyword evidence="6" id="KW-0547">Nucleotide-binding</keyword>
<comment type="subcellular location">
    <subcellularLocation>
        <location evidence="1">Cytoplasm</location>
    </subcellularLocation>
</comment>
<evidence type="ECO:0000256" key="7">
    <source>
        <dbReference type="ARBA" id="ARBA00022840"/>
    </source>
</evidence>
<dbReference type="UniPathway" id="UPA00219"/>
<evidence type="ECO:0000256" key="1">
    <source>
        <dbReference type="ARBA" id="ARBA00004496"/>
    </source>
</evidence>
<dbReference type="Pfam" id="PF01225">
    <property type="entry name" value="Mur_ligase"/>
    <property type="match status" value="1"/>
</dbReference>
<dbReference type="GO" id="GO:0008763">
    <property type="term" value="F:UDP-N-acetylmuramate-L-alanine ligase activity"/>
    <property type="evidence" value="ECO:0007669"/>
    <property type="project" value="UniProtKB-EC"/>
</dbReference>
<dbReference type="Gene3D" id="3.40.1190.10">
    <property type="entry name" value="Mur-like, catalytic domain"/>
    <property type="match status" value="1"/>
</dbReference>
<dbReference type="EMBL" id="UINC01002866">
    <property type="protein sequence ID" value="SVA01073.1"/>
    <property type="molecule type" value="Genomic_DNA"/>
</dbReference>
<evidence type="ECO:0000313" key="12">
    <source>
        <dbReference type="EMBL" id="SVA01073.1"/>
    </source>
</evidence>
<feature type="domain" description="Mur ligase central" evidence="11">
    <location>
        <begin position="94"/>
        <end position="273"/>
    </location>
</feature>
<keyword evidence="5" id="KW-0436">Ligase</keyword>
<dbReference type="InterPro" id="IPR004101">
    <property type="entry name" value="Mur_ligase_C"/>
</dbReference>
<dbReference type="InterPro" id="IPR005758">
    <property type="entry name" value="UDP-N-AcMur_Ala_ligase_MurC"/>
</dbReference>